<name>A0A7R7ELI1_9FIRM</name>
<dbReference type="KEGG" id="ahb:bsdtb5_25200"/>
<dbReference type="InterPro" id="IPR038078">
    <property type="entry name" value="PhoU-like_sf"/>
</dbReference>
<evidence type="ECO:0000313" key="3">
    <source>
        <dbReference type="Proteomes" id="UP000595897"/>
    </source>
</evidence>
<evidence type="ECO:0008006" key="4">
    <source>
        <dbReference type="Google" id="ProtNLM"/>
    </source>
</evidence>
<reference evidence="2 3" key="1">
    <citation type="submission" date="2020-11" db="EMBL/GenBank/DDBJ databases">
        <title>Draft genome sequencing of a Lachnospiraceae strain isolated from anoxic soil subjected to BSD treatment.</title>
        <authorList>
            <person name="Uek A."/>
            <person name="Tonouchi A."/>
        </authorList>
    </citation>
    <scope>NUCLEOTIDE SEQUENCE [LARGE SCALE GENOMIC DNA]</scope>
    <source>
        <strain evidence="2 3">TB5</strain>
    </source>
</reference>
<sequence>MRKELIKIMAKKNEYNYFDQFVKLEDYSCKCAEILHETLSNFKTETLGDKLKEIHKIEHSADLAKHDMMNRLASEFITPIEREDIMSLSQKIDDITDAVEDVLIKIHMFNISVIRPEVLEFTGLIVKCCESLNLALKELYNFKKSDTLNDKVIEVNHLEENGDVLYYDSVHELFTQSKDPVELLVWTEIFNRLEKCCDACESAANDIESIVMKNS</sequence>
<proteinExistence type="inferred from homology"/>
<dbReference type="PANTHER" id="PTHR37298">
    <property type="entry name" value="UPF0111 PROTEIN YKAA"/>
    <property type="match status" value="1"/>
</dbReference>
<organism evidence="2 3">
    <name type="scientific">Anaeromicropila herbilytica</name>
    <dbReference type="NCBI Taxonomy" id="2785025"/>
    <lineage>
        <taxon>Bacteria</taxon>
        <taxon>Bacillati</taxon>
        <taxon>Bacillota</taxon>
        <taxon>Clostridia</taxon>
        <taxon>Lachnospirales</taxon>
        <taxon>Lachnospiraceae</taxon>
        <taxon>Anaeromicropila</taxon>
    </lineage>
</organism>
<dbReference type="InterPro" id="IPR018445">
    <property type="entry name" value="Put_Phosphate_transp_reg"/>
</dbReference>
<evidence type="ECO:0000256" key="1">
    <source>
        <dbReference type="ARBA" id="ARBA00008591"/>
    </source>
</evidence>
<dbReference type="EMBL" id="AP024169">
    <property type="protein sequence ID" value="BCN31225.1"/>
    <property type="molecule type" value="Genomic_DNA"/>
</dbReference>
<dbReference type="Proteomes" id="UP000595897">
    <property type="component" value="Chromosome"/>
</dbReference>
<protein>
    <recommendedName>
        <fullName evidence="4">Phosphate transport regulator</fullName>
    </recommendedName>
</protein>
<comment type="similarity">
    <text evidence="1">Belongs to the UPF0111 family.</text>
</comment>
<keyword evidence="3" id="KW-1185">Reference proteome</keyword>
<dbReference type="Pfam" id="PF01865">
    <property type="entry name" value="PhoU_div"/>
    <property type="match status" value="1"/>
</dbReference>
<dbReference type="InterPro" id="IPR052912">
    <property type="entry name" value="UPF0111_domain"/>
</dbReference>
<dbReference type="Gene3D" id="1.20.58.220">
    <property type="entry name" value="Phosphate transport system protein phou homolog 2, domain 2"/>
    <property type="match status" value="1"/>
</dbReference>
<gene>
    <name evidence="2" type="ORF">bsdtb5_25200</name>
</gene>
<accession>A0A7R7ELI1</accession>
<dbReference type="PANTHER" id="PTHR37298:SF1">
    <property type="entry name" value="UPF0111 PROTEIN YKAA"/>
    <property type="match status" value="1"/>
</dbReference>
<dbReference type="AlphaFoldDB" id="A0A7R7ELI1"/>
<evidence type="ECO:0000313" key="2">
    <source>
        <dbReference type="EMBL" id="BCN31225.1"/>
    </source>
</evidence>